<dbReference type="PANTHER" id="PTHR31339:SF9">
    <property type="entry name" value="PLASMIN AND FIBRONECTIN-BINDING PROTEIN A"/>
    <property type="match status" value="1"/>
</dbReference>
<keyword evidence="6" id="KW-1185">Reference proteome</keyword>
<protein>
    <submittedName>
        <fullName evidence="5">Glycoside hydrolase family 28 protein</fullName>
    </submittedName>
</protein>
<evidence type="ECO:0000256" key="4">
    <source>
        <dbReference type="RuleBase" id="RU361169"/>
    </source>
</evidence>
<dbReference type="InterPro" id="IPR006626">
    <property type="entry name" value="PbH1"/>
</dbReference>
<dbReference type="InterPro" id="IPR011050">
    <property type="entry name" value="Pectin_lyase_fold/virulence"/>
</dbReference>
<dbReference type="SMART" id="SM00710">
    <property type="entry name" value="PbH1"/>
    <property type="match status" value="5"/>
</dbReference>
<accession>A0A923PR44</accession>
<proteinExistence type="inferred from homology"/>
<sequence length="469" mass="52011">MVLAACCLTLACGEAPGGPSSNFNAAQARNTAAAAWDSWPERVARIQPPTFPERQFQLPAPTDTTENMRPRIQAAIDSLHQLGGGKVILAAGVYHCHGPLHLRSNIHLHLAAGALLRFGDDPSDYLPLVKVRWEGTVCWNWSPLLYAYRAENIALTGQGEIDGNGRRWSGEWRKKQKKDQTLLRQMGNDRLPEDQRVFGNGYLDQDGDGQDDGFGDGQAHYLRPTLVEFYECKNILLAGLTLRNSPFWTVHPVFSSNISIRGLRVLGETLNDDGIDPDSCSDVLIEDCYVATHDDAISIKAGRDQDAWDRLPATNILVRNCVLASGVNAFCVGSEMSGGVHDVFVQDCHISQGKYAVHLKCNLDRGGEVSRLFIRRLDVDTVKEALFRGSMDYHSYRGNNFPTRFTDVFVQDVQCADAGSYGIRLVGVEASPITRFFFEDLNMERVDTAAQLLHTAEIVLDQVEGKMER</sequence>
<dbReference type="SUPFAM" id="SSF51126">
    <property type="entry name" value="Pectin lyase-like"/>
    <property type="match status" value="1"/>
</dbReference>
<dbReference type="AlphaFoldDB" id="A0A923PR44"/>
<dbReference type="Proteomes" id="UP000650081">
    <property type="component" value="Unassembled WGS sequence"/>
</dbReference>
<dbReference type="RefSeq" id="WP_187467259.1">
    <property type="nucleotide sequence ID" value="NZ_JACSIT010000120.1"/>
</dbReference>
<reference evidence="5" key="1">
    <citation type="submission" date="2020-08" db="EMBL/GenBank/DDBJ databases">
        <title>Lewinella bacteria from marine environments.</title>
        <authorList>
            <person name="Zhong Y."/>
        </authorList>
    </citation>
    <scope>NUCLEOTIDE SEQUENCE</scope>
    <source>
        <strain evidence="5">KCTC 42187</strain>
    </source>
</reference>
<dbReference type="PANTHER" id="PTHR31339">
    <property type="entry name" value="PECTIN LYASE-RELATED"/>
    <property type="match status" value="1"/>
</dbReference>
<evidence type="ECO:0000313" key="5">
    <source>
        <dbReference type="EMBL" id="MBC6995212.1"/>
    </source>
</evidence>
<evidence type="ECO:0000313" key="6">
    <source>
        <dbReference type="Proteomes" id="UP000650081"/>
    </source>
</evidence>
<dbReference type="GO" id="GO:0004650">
    <property type="term" value="F:polygalacturonase activity"/>
    <property type="evidence" value="ECO:0007669"/>
    <property type="project" value="InterPro"/>
</dbReference>
<dbReference type="Pfam" id="PF00295">
    <property type="entry name" value="Glyco_hydro_28"/>
    <property type="match status" value="1"/>
</dbReference>
<organism evidence="5 6">
    <name type="scientific">Neolewinella lacunae</name>
    <dbReference type="NCBI Taxonomy" id="1517758"/>
    <lineage>
        <taxon>Bacteria</taxon>
        <taxon>Pseudomonadati</taxon>
        <taxon>Bacteroidota</taxon>
        <taxon>Saprospiria</taxon>
        <taxon>Saprospirales</taxon>
        <taxon>Lewinellaceae</taxon>
        <taxon>Neolewinella</taxon>
    </lineage>
</organism>
<dbReference type="InterPro" id="IPR000743">
    <property type="entry name" value="Glyco_hydro_28"/>
</dbReference>
<evidence type="ECO:0000256" key="1">
    <source>
        <dbReference type="ARBA" id="ARBA00008834"/>
    </source>
</evidence>
<dbReference type="InterPro" id="IPR012334">
    <property type="entry name" value="Pectin_lyas_fold"/>
</dbReference>
<dbReference type="Gene3D" id="2.160.20.10">
    <property type="entry name" value="Single-stranded right-handed beta-helix, Pectin lyase-like"/>
    <property type="match status" value="1"/>
</dbReference>
<dbReference type="InterPro" id="IPR051801">
    <property type="entry name" value="GH28_Enzymes"/>
</dbReference>
<keyword evidence="3 4" id="KW-0326">Glycosidase</keyword>
<comment type="caution">
    <text evidence="5">The sequence shown here is derived from an EMBL/GenBank/DDBJ whole genome shotgun (WGS) entry which is preliminary data.</text>
</comment>
<comment type="similarity">
    <text evidence="1 4">Belongs to the glycosyl hydrolase 28 family.</text>
</comment>
<name>A0A923PR44_9BACT</name>
<evidence type="ECO:0000256" key="3">
    <source>
        <dbReference type="ARBA" id="ARBA00023295"/>
    </source>
</evidence>
<dbReference type="GO" id="GO:0005975">
    <property type="term" value="P:carbohydrate metabolic process"/>
    <property type="evidence" value="ECO:0007669"/>
    <property type="project" value="InterPro"/>
</dbReference>
<keyword evidence="2 4" id="KW-0378">Hydrolase</keyword>
<evidence type="ECO:0000256" key="2">
    <source>
        <dbReference type="ARBA" id="ARBA00022801"/>
    </source>
</evidence>
<gene>
    <name evidence="5" type="ORF">H9S92_13620</name>
</gene>
<dbReference type="EMBL" id="JACSIT010000120">
    <property type="protein sequence ID" value="MBC6995212.1"/>
    <property type="molecule type" value="Genomic_DNA"/>
</dbReference>